<evidence type="ECO:0000259" key="1">
    <source>
        <dbReference type="Pfam" id="PF01636"/>
    </source>
</evidence>
<dbReference type="SUPFAM" id="SSF56112">
    <property type="entry name" value="Protein kinase-like (PK-like)"/>
    <property type="match status" value="1"/>
</dbReference>
<reference evidence="3" key="1">
    <citation type="journal article" date="2019" name="Int. J. Syst. Evol. Microbiol.">
        <title>The Global Catalogue of Microorganisms (GCM) 10K type strain sequencing project: providing services to taxonomists for standard genome sequencing and annotation.</title>
        <authorList>
            <consortium name="The Broad Institute Genomics Platform"/>
            <consortium name="The Broad Institute Genome Sequencing Center for Infectious Disease"/>
            <person name="Wu L."/>
            <person name="Ma J."/>
        </authorList>
    </citation>
    <scope>NUCLEOTIDE SEQUENCE [LARGE SCALE GENOMIC DNA]</scope>
    <source>
        <strain evidence="3">PCU 280</strain>
    </source>
</reference>
<dbReference type="InterPro" id="IPR011009">
    <property type="entry name" value="Kinase-like_dom_sf"/>
</dbReference>
<dbReference type="EMBL" id="JBHSTE010000005">
    <property type="protein sequence ID" value="MFC6334240.1"/>
    <property type="molecule type" value="Genomic_DNA"/>
</dbReference>
<feature type="domain" description="Aminoglycoside phosphotransferase" evidence="1">
    <location>
        <begin position="28"/>
        <end position="265"/>
    </location>
</feature>
<organism evidence="2 3">
    <name type="scientific">Paenibacillus septentrionalis</name>
    <dbReference type="NCBI Taxonomy" id="429342"/>
    <lineage>
        <taxon>Bacteria</taxon>
        <taxon>Bacillati</taxon>
        <taxon>Bacillota</taxon>
        <taxon>Bacilli</taxon>
        <taxon>Bacillales</taxon>
        <taxon>Paenibacillaceae</taxon>
        <taxon>Paenibacillus</taxon>
    </lineage>
</organism>
<dbReference type="Gene3D" id="3.90.1200.10">
    <property type="match status" value="1"/>
</dbReference>
<dbReference type="Proteomes" id="UP001596233">
    <property type="component" value="Unassembled WGS sequence"/>
</dbReference>
<protein>
    <submittedName>
        <fullName evidence="2">Phosphotransferase</fullName>
    </submittedName>
</protein>
<dbReference type="RefSeq" id="WP_379236548.1">
    <property type="nucleotide sequence ID" value="NZ_JBHSTE010000005.1"/>
</dbReference>
<dbReference type="Pfam" id="PF01636">
    <property type="entry name" value="APH"/>
    <property type="match status" value="1"/>
</dbReference>
<comment type="caution">
    <text evidence="2">The sequence shown here is derived from an EMBL/GenBank/DDBJ whole genome shotgun (WGS) entry which is preliminary data.</text>
</comment>
<proteinExistence type="predicted"/>
<accession>A0ABW1V9U0</accession>
<evidence type="ECO:0000313" key="2">
    <source>
        <dbReference type="EMBL" id="MFC6334240.1"/>
    </source>
</evidence>
<keyword evidence="3" id="KW-1185">Reference proteome</keyword>
<gene>
    <name evidence="2" type="ORF">ACFP56_16550</name>
</gene>
<evidence type="ECO:0000313" key="3">
    <source>
        <dbReference type="Proteomes" id="UP001596233"/>
    </source>
</evidence>
<dbReference type="InterPro" id="IPR002575">
    <property type="entry name" value="Aminoglycoside_PTrfase"/>
</dbReference>
<sequence length="335" mass="38055">MQLTSEDQLVAEIAVWLKKHLSAKMLSAKRVRRGLMNEKWIIETNMGRLFVKTYHPGRYRMHDPEFRNKIENALQLQLLFYQSGGPCPEPLSLEGRCIHILPCGRYMTVMTYCPGTMVPAGMIGEFRMHALGRAIADMHAAWDSAAALRLGAAVPQEEPLWRLSREEMNRTWEENWDAATDSSERVRSALQLQKAIIDSLGDDDFSPLAAGWTHLDLWADNLLFEGDALTAIVDFDRVRYSFPALDLGRAVLSGALNKSELHKDALIAFAEGYRSVLQLPTGSLLRAIKYVWCVESFWWILPSFESFSVAPARFVEEMIDTAKQWEQLDTLFGDI</sequence>
<name>A0ABW1V9U0_9BACL</name>